<dbReference type="Proteomes" id="UP000054359">
    <property type="component" value="Unassembled WGS sequence"/>
</dbReference>
<dbReference type="InterPro" id="IPR027487">
    <property type="entry name" value="Ribosomal_mL48"/>
</dbReference>
<dbReference type="OMA" id="IRVSECW"/>
<dbReference type="PANTHER" id="PTHR13473:SF0">
    <property type="entry name" value="LARGE RIBOSOMAL SUBUNIT PROTEIN ML48"/>
    <property type="match status" value="1"/>
</dbReference>
<gene>
    <name evidence="4" type="ORF">X975_14485</name>
</gene>
<feature type="non-terminal residue" evidence="4">
    <location>
        <position position="191"/>
    </location>
</feature>
<evidence type="ECO:0000313" key="5">
    <source>
        <dbReference type="Proteomes" id="UP000054359"/>
    </source>
</evidence>
<dbReference type="InterPro" id="IPR027486">
    <property type="entry name" value="Ribosomal_uS10_dom"/>
</dbReference>
<dbReference type="InterPro" id="IPR036838">
    <property type="entry name" value="Ribosomal_uS10_dom_sf"/>
</dbReference>
<accession>A0A087T145</accession>
<sequence length="191" mass="22050">MMSDKVTNCVLRLCKSCSTNITPSFRHLTSSSALKKYIDEPDYLKYTKPQVPVYDLLNIQIKCYDFTILEHYARHVHRTAQHMDIDVVDAWATPHQAWKITNHEPGTTKVTAEYMLNTYERNIQIAELAAYSAPLFFEVIQSCLPMGVTVSIHPHEEKHDEIRYIPDFELLALKSQLKELTDPEASKKLKP</sequence>
<evidence type="ECO:0000256" key="1">
    <source>
        <dbReference type="ARBA" id="ARBA00022980"/>
    </source>
</evidence>
<dbReference type="Gene3D" id="3.30.70.600">
    <property type="entry name" value="Ribosomal protein S10 domain"/>
    <property type="match status" value="1"/>
</dbReference>
<keyword evidence="5" id="KW-1185">Reference proteome</keyword>
<proteinExistence type="predicted"/>
<protein>
    <submittedName>
        <fullName evidence="4">39S ribosomal protein L48, mitochondrial</fullName>
    </submittedName>
</protein>
<name>A0A087T145_STEMI</name>
<dbReference type="SUPFAM" id="SSF54999">
    <property type="entry name" value="Ribosomal protein S10"/>
    <property type="match status" value="1"/>
</dbReference>
<evidence type="ECO:0000256" key="2">
    <source>
        <dbReference type="ARBA" id="ARBA00023274"/>
    </source>
</evidence>
<dbReference type="PANTHER" id="PTHR13473">
    <property type="entry name" value="MITOCHONDRIAL RIBOSOMAL PROTEIN L48"/>
    <property type="match status" value="1"/>
</dbReference>
<keyword evidence="2" id="KW-0687">Ribonucleoprotein</keyword>
<dbReference type="EMBL" id="KK112918">
    <property type="protein sequence ID" value="KFM58834.1"/>
    <property type="molecule type" value="Genomic_DNA"/>
</dbReference>
<feature type="domain" description="Small ribosomal subunit protein uS10" evidence="3">
    <location>
        <begin position="58"/>
        <end position="153"/>
    </location>
</feature>
<dbReference type="GO" id="GO:1990904">
    <property type="term" value="C:ribonucleoprotein complex"/>
    <property type="evidence" value="ECO:0007669"/>
    <property type="project" value="UniProtKB-KW"/>
</dbReference>
<dbReference type="SMART" id="SM01403">
    <property type="entry name" value="Ribosomal_S10"/>
    <property type="match status" value="1"/>
</dbReference>
<dbReference type="STRING" id="407821.A0A087T145"/>
<organism evidence="4 5">
    <name type="scientific">Stegodyphus mimosarum</name>
    <name type="common">African social velvet spider</name>
    <dbReference type="NCBI Taxonomy" id="407821"/>
    <lineage>
        <taxon>Eukaryota</taxon>
        <taxon>Metazoa</taxon>
        <taxon>Ecdysozoa</taxon>
        <taxon>Arthropoda</taxon>
        <taxon>Chelicerata</taxon>
        <taxon>Arachnida</taxon>
        <taxon>Araneae</taxon>
        <taxon>Araneomorphae</taxon>
        <taxon>Entelegynae</taxon>
        <taxon>Eresoidea</taxon>
        <taxon>Eresidae</taxon>
        <taxon>Stegodyphus</taxon>
    </lineage>
</organism>
<keyword evidence="1 4" id="KW-0689">Ribosomal protein</keyword>
<dbReference type="AlphaFoldDB" id="A0A087T145"/>
<evidence type="ECO:0000259" key="3">
    <source>
        <dbReference type="SMART" id="SM01403"/>
    </source>
</evidence>
<dbReference type="GO" id="GO:0005761">
    <property type="term" value="C:mitochondrial ribosome"/>
    <property type="evidence" value="ECO:0007669"/>
    <property type="project" value="InterPro"/>
</dbReference>
<dbReference type="OrthoDB" id="5984298at2759"/>
<dbReference type="Pfam" id="PF00338">
    <property type="entry name" value="Ribosomal_S10"/>
    <property type="match status" value="1"/>
</dbReference>
<reference evidence="4 5" key="1">
    <citation type="submission" date="2013-11" db="EMBL/GenBank/DDBJ databases">
        <title>Genome sequencing of Stegodyphus mimosarum.</title>
        <authorList>
            <person name="Bechsgaard J."/>
        </authorList>
    </citation>
    <scope>NUCLEOTIDE SEQUENCE [LARGE SCALE GENOMIC DNA]</scope>
</reference>
<evidence type="ECO:0000313" key="4">
    <source>
        <dbReference type="EMBL" id="KFM58834.1"/>
    </source>
</evidence>